<evidence type="ECO:0000313" key="2">
    <source>
        <dbReference type="Proteomes" id="UP000886501"/>
    </source>
</evidence>
<keyword evidence="2" id="KW-1185">Reference proteome</keyword>
<accession>A0ACB6Z514</accession>
<reference evidence="1" key="1">
    <citation type="submission" date="2019-10" db="EMBL/GenBank/DDBJ databases">
        <authorList>
            <consortium name="DOE Joint Genome Institute"/>
            <person name="Kuo A."/>
            <person name="Miyauchi S."/>
            <person name="Kiss E."/>
            <person name="Drula E."/>
            <person name="Kohler A."/>
            <person name="Sanchez-Garcia M."/>
            <person name="Andreopoulos B."/>
            <person name="Barry K.W."/>
            <person name="Bonito G."/>
            <person name="Buee M."/>
            <person name="Carver A."/>
            <person name="Chen C."/>
            <person name="Cichocki N."/>
            <person name="Clum A."/>
            <person name="Culley D."/>
            <person name="Crous P.W."/>
            <person name="Fauchery L."/>
            <person name="Girlanda M."/>
            <person name="Hayes R."/>
            <person name="Keri Z."/>
            <person name="Labutti K."/>
            <person name="Lipzen A."/>
            <person name="Lombard V."/>
            <person name="Magnuson J."/>
            <person name="Maillard F."/>
            <person name="Morin E."/>
            <person name="Murat C."/>
            <person name="Nolan M."/>
            <person name="Ohm R."/>
            <person name="Pangilinan J."/>
            <person name="Pereira M."/>
            <person name="Perotto S."/>
            <person name="Peter M."/>
            <person name="Riley R."/>
            <person name="Sitrit Y."/>
            <person name="Stielow B."/>
            <person name="Szollosi G."/>
            <person name="Zifcakova L."/>
            <person name="Stursova M."/>
            <person name="Spatafora J.W."/>
            <person name="Tedersoo L."/>
            <person name="Vaario L.-M."/>
            <person name="Yamada A."/>
            <person name="Yan M."/>
            <person name="Wang P."/>
            <person name="Xu J."/>
            <person name="Bruns T."/>
            <person name="Baldrian P."/>
            <person name="Vilgalys R."/>
            <person name="Henrissat B."/>
            <person name="Grigoriev I.V."/>
            <person name="Hibbett D."/>
            <person name="Nagy L.G."/>
            <person name="Martin F.M."/>
        </authorList>
    </citation>
    <scope>NUCLEOTIDE SEQUENCE</scope>
    <source>
        <strain evidence="1">P2</strain>
    </source>
</reference>
<proteinExistence type="predicted"/>
<protein>
    <submittedName>
        <fullName evidence="1">Uncharacterized protein</fullName>
    </submittedName>
</protein>
<organism evidence="1 2">
    <name type="scientific">Thelephora ganbajun</name>
    <name type="common">Ganba fungus</name>
    <dbReference type="NCBI Taxonomy" id="370292"/>
    <lineage>
        <taxon>Eukaryota</taxon>
        <taxon>Fungi</taxon>
        <taxon>Dikarya</taxon>
        <taxon>Basidiomycota</taxon>
        <taxon>Agaricomycotina</taxon>
        <taxon>Agaricomycetes</taxon>
        <taxon>Thelephorales</taxon>
        <taxon>Thelephoraceae</taxon>
        <taxon>Thelephora</taxon>
    </lineage>
</organism>
<dbReference type="EMBL" id="MU118151">
    <property type="protein sequence ID" value="KAF9644251.1"/>
    <property type="molecule type" value="Genomic_DNA"/>
</dbReference>
<dbReference type="Proteomes" id="UP000886501">
    <property type="component" value="Unassembled WGS sequence"/>
</dbReference>
<evidence type="ECO:0000313" key="1">
    <source>
        <dbReference type="EMBL" id="KAF9644251.1"/>
    </source>
</evidence>
<name>A0ACB6Z514_THEGA</name>
<sequence>MAFGSAEYLYCSHSTCRRRFCSEGALAKHYGSFHGRPTCETCGRRLKKSGQHTCTLLDTSAYLEDYPALDFVSHSGDLDYGYDTENAEHVDILSPPTFTTKDLQGTGAYSNR</sequence>
<reference evidence="1" key="2">
    <citation type="journal article" date="2020" name="Nat. Commun.">
        <title>Large-scale genome sequencing of mycorrhizal fungi provides insights into the early evolution of symbiotic traits.</title>
        <authorList>
            <person name="Miyauchi S."/>
            <person name="Kiss E."/>
            <person name="Kuo A."/>
            <person name="Drula E."/>
            <person name="Kohler A."/>
            <person name="Sanchez-Garcia M."/>
            <person name="Morin E."/>
            <person name="Andreopoulos B."/>
            <person name="Barry K.W."/>
            <person name="Bonito G."/>
            <person name="Buee M."/>
            <person name="Carver A."/>
            <person name="Chen C."/>
            <person name="Cichocki N."/>
            <person name="Clum A."/>
            <person name="Culley D."/>
            <person name="Crous P.W."/>
            <person name="Fauchery L."/>
            <person name="Girlanda M."/>
            <person name="Hayes R.D."/>
            <person name="Keri Z."/>
            <person name="LaButti K."/>
            <person name="Lipzen A."/>
            <person name="Lombard V."/>
            <person name="Magnuson J."/>
            <person name="Maillard F."/>
            <person name="Murat C."/>
            <person name="Nolan M."/>
            <person name="Ohm R.A."/>
            <person name="Pangilinan J."/>
            <person name="Pereira M.F."/>
            <person name="Perotto S."/>
            <person name="Peter M."/>
            <person name="Pfister S."/>
            <person name="Riley R."/>
            <person name="Sitrit Y."/>
            <person name="Stielow J.B."/>
            <person name="Szollosi G."/>
            <person name="Zifcakova L."/>
            <person name="Stursova M."/>
            <person name="Spatafora J.W."/>
            <person name="Tedersoo L."/>
            <person name="Vaario L.M."/>
            <person name="Yamada A."/>
            <person name="Yan M."/>
            <person name="Wang P."/>
            <person name="Xu J."/>
            <person name="Bruns T."/>
            <person name="Baldrian P."/>
            <person name="Vilgalys R."/>
            <person name="Dunand C."/>
            <person name="Henrissat B."/>
            <person name="Grigoriev I.V."/>
            <person name="Hibbett D."/>
            <person name="Nagy L.G."/>
            <person name="Martin F.M."/>
        </authorList>
    </citation>
    <scope>NUCLEOTIDE SEQUENCE</scope>
    <source>
        <strain evidence="1">P2</strain>
    </source>
</reference>
<gene>
    <name evidence="1" type="ORF">BDM02DRAFT_1054912</name>
</gene>
<comment type="caution">
    <text evidence="1">The sequence shown here is derived from an EMBL/GenBank/DDBJ whole genome shotgun (WGS) entry which is preliminary data.</text>
</comment>